<dbReference type="InterPro" id="IPR036013">
    <property type="entry name" value="Band_7/SPFH_dom_sf"/>
</dbReference>
<dbReference type="RefSeq" id="WP_184198524.1">
    <property type="nucleotide sequence ID" value="NZ_JACHGW010000003.1"/>
</dbReference>
<keyword evidence="3" id="KW-0378">Hydrolase</keyword>
<dbReference type="AlphaFoldDB" id="A0A7W9W8D5"/>
<evidence type="ECO:0000259" key="2">
    <source>
        <dbReference type="Pfam" id="PF01145"/>
    </source>
</evidence>
<name>A0A7W9W8D5_ARMRO</name>
<dbReference type="Proteomes" id="UP000520814">
    <property type="component" value="Unassembled WGS sequence"/>
</dbReference>
<dbReference type="SUPFAM" id="SSF117892">
    <property type="entry name" value="Band 7/SPFH domain"/>
    <property type="match status" value="1"/>
</dbReference>
<feature type="signal peptide" evidence="1">
    <location>
        <begin position="1"/>
        <end position="18"/>
    </location>
</feature>
<evidence type="ECO:0000313" key="3">
    <source>
        <dbReference type="EMBL" id="MBB6051482.1"/>
    </source>
</evidence>
<dbReference type="PANTHER" id="PTHR42911:SF2">
    <property type="entry name" value="PROHIBITIN FAMILY PROTEIN"/>
    <property type="match status" value="1"/>
</dbReference>
<keyword evidence="1" id="KW-0732">Signal</keyword>
<keyword evidence="4" id="KW-1185">Reference proteome</keyword>
<dbReference type="Pfam" id="PF01145">
    <property type="entry name" value="Band_7"/>
    <property type="match status" value="1"/>
</dbReference>
<evidence type="ECO:0000313" key="4">
    <source>
        <dbReference type="Proteomes" id="UP000520814"/>
    </source>
</evidence>
<dbReference type="Gene3D" id="3.30.479.30">
    <property type="entry name" value="Band 7 domain"/>
    <property type="match status" value="1"/>
</dbReference>
<sequence>MKTLSPNLLLWLALPLLAGCAREIPPAQVGVKFSSMSGNEERLLKPQVVWVLPRQRLVLYPTNIRNATYTRGGHGGAERSGNDSIQCSTNEGAILPVDVTVSYHVDPTNVMTVYKNFGTNDIQEIQTEFIRPATNWAVNSVSGQKSVFELTSKERAQFGQRVKTLLTPKLAAWGLTVDDVFTGEVYPPEEVKQKVNERISVRAELDTAQVTLKRATVEAETIQTKAKEQAEVNRLLGEAGDKAVALKKIELRRKAITKWDGVAPLTGDGRIPFTDLTLGR</sequence>
<accession>A0A7W9W8D5</accession>
<evidence type="ECO:0000256" key="1">
    <source>
        <dbReference type="SAM" id="SignalP"/>
    </source>
</evidence>
<keyword evidence="3" id="KW-0645">Protease</keyword>
<feature type="domain" description="Band 7" evidence="2">
    <location>
        <begin position="23"/>
        <end position="211"/>
    </location>
</feature>
<proteinExistence type="predicted"/>
<organism evidence="3 4">
    <name type="scientific">Armatimonas rosea</name>
    <dbReference type="NCBI Taxonomy" id="685828"/>
    <lineage>
        <taxon>Bacteria</taxon>
        <taxon>Bacillati</taxon>
        <taxon>Armatimonadota</taxon>
        <taxon>Armatimonadia</taxon>
        <taxon>Armatimonadales</taxon>
        <taxon>Armatimonadaceae</taxon>
        <taxon>Armatimonas</taxon>
    </lineage>
</organism>
<gene>
    <name evidence="3" type="ORF">HNQ39_003292</name>
</gene>
<dbReference type="GO" id="GO:0008233">
    <property type="term" value="F:peptidase activity"/>
    <property type="evidence" value="ECO:0007669"/>
    <property type="project" value="UniProtKB-KW"/>
</dbReference>
<protein>
    <submittedName>
        <fullName evidence="3">Regulator of protease activity HflC (Stomatin/prohibitin superfamily)</fullName>
    </submittedName>
</protein>
<dbReference type="GO" id="GO:0006508">
    <property type="term" value="P:proteolysis"/>
    <property type="evidence" value="ECO:0007669"/>
    <property type="project" value="UniProtKB-KW"/>
</dbReference>
<dbReference type="PROSITE" id="PS51257">
    <property type="entry name" value="PROKAR_LIPOPROTEIN"/>
    <property type="match status" value="1"/>
</dbReference>
<reference evidence="3 4" key="1">
    <citation type="submission" date="2020-08" db="EMBL/GenBank/DDBJ databases">
        <title>Genomic Encyclopedia of Type Strains, Phase IV (KMG-IV): sequencing the most valuable type-strain genomes for metagenomic binning, comparative biology and taxonomic classification.</title>
        <authorList>
            <person name="Goeker M."/>
        </authorList>
    </citation>
    <scope>NUCLEOTIDE SEQUENCE [LARGE SCALE GENOMIC DNA]</scope>
    <source>
        <strain evidence="3 4">DSM 23562</strain>
    </source>
</reference>
<feature type="chain" id="PRO_5030725536" evidence="1">
    <location>
        <begin position="19"/>
        <end position="280"/>
    </location>
</feature>
<comment type="caution">
    <text evidence="3">The sequence shown here is derived from an EMBL/GenBank/DDBJ whole genome shotgun (WGS) entry which is preliminary data.</text>
</comment>
<dbReference type="PANTHER" id="PTHR42911">
    <property type="entry name" value="MODULATOR OF FTSH PROTEASE HFLC"/>
    <property type="match status" value="1"/>
</dbReference>
<dbReference type="EMBL" id="JACHGW010000003">
    <property type="protein sequence ID" value="MBB6051482.1"/>
    <property type="molecule type" value="Genomic_DNA"/>
</dbReference>
<dbReference type="InterPro" id="IPR001107">
    <property type="entry name" value="Band_7"/>
</dbReference>